<gene>
    <name evidence="7" type="ORF">C3942_10775</name>
</gene>
<reference evidence="7 8" key="1">
    <citation type="submission" date="2018-02" db="EMBL/GenBank/DDBJ databases">
        <title>Genome sequencing of Solimonas sp. HR-BB.</title>
        <authorList>
            <person name="Lee Y."/>
            <person name="Jeon C.O."/>
        </authorList>
    </citation>
    <scope>NUCLEOTIDE SEQUENCE [LARGE SCALE GENOMIC DNA]</scope>
    <source>
        <strain evidence="7 8">HR-BB</strain>
    </source>
</reference>
<accession>A0A2S5TFX2</accession>
<dbReference type="InterPro" id="IPR049560">
    <property type="entry name" value="MeTrfase_RsmB-F_NOP2_cat"/>
</dbReference>
<dbReference type="InterPro" id="IPR054728">
    <property type="entry name" value="RsmB-like_ferredoxin"/>
</dbReference>
<dbReference type="RefSeq" id="WP_104230390.1">
    <property type="nucleotide sequence ID" value="NZ_PSNW01000005.1"/>
</dbReference>
<keyword evidence="4 5" id="KW-0694">RNA-binding</keyword>
<dbReference type="Pfam" id="PF22458">
    <property type="entry name" value="RsmF-B_ferredox"/>
    <property type="match status" value="1"/>
</dbReference>
<dbReference type="PANTHER" id="PTHR22807:SF53">
    <property type="entry name" value="RIBOSOMAL RNA SMALL SUBUNIT METHYLTRANSFERASE B-RELATED"/>
    <property type="match status" value="1"/>
</dbReference>
<evidence type="ECO:0000256" key="2">
    <source>
        <dbReference type="ARBA" id="ARBA00022679"/>
    </source>
</evidence>
<feature type="active site" description="Nucleophile" evidence="5">
    <location>
        <position position="363"/>
    </location>
</feature>
<protein>
    <submittedName>
        <fullName evidence="7">SAM-dependent methyltransferase</fullName>
    </submittedName>
</protein>
<feature type="binding site" evidence="5">
    <location>
        <position position="295"/>
    </location>
    <ligand>
        <name>S-adenosyl-L-methionine</name>
        <dbReference type="ChEBI" id="CHEBI:59789"/>
    </ligand>
</feature>
<evidence type="ECO:0000313" key="8">
    <source>
        <dbReference type="Proteomes" id="UP000238220"/>
    </source>
</evidence>
<proteinExistence type="inferred from homology"/>
<evidence type="ECO:0000259" key="6">
    <source>
        <dbReference type="PROSITE" id="PS51686"/>
    </source>
</evidence>
<dbReference type="Pfam" id="PF01189">
    <property type="entry name" value="Methyltr_RsmB-F"/>
    <property type="match status" value="1"/>
</dbReference>
<dbReference type="GO" id="GO:0001510">
    <property type="term" value="P:RNA methylation"/>
    <property type="evidence" value="ECO:0007669"/>
    <property type="project" value="InterPro"/>
</dbReference>
<dbReference type="InterPro" id="IPR023267">
    <property type="entry name" value="RCMT"/>
</dbReference>
<evidence type="ECO:0000256" key="5">
    <source>
        <dbReference type="PROSITE-ProRule" id="PRU01023"/>
    </source>
</evidence>
<dbReference type="SUPFAM" id="SSF53335">
    <property type="entry name" value="S-adenosyl-L-methionine-dependent methyltransferases"/>
    <property type="match status" value="1"/>
</dbReference>
<comment type="caution">
    <text evidence="7">The sequence shown here is derived from an EMBL/GenBank/DDBJ whole genome shotgun (WGS) entry which is preliminary data.</text>
</comment>
<keyword evidence="8" id="KW-1185">Reference proteome</keyword>
<comment type="similarity">
    <text evidence="5">Belongs to the class I-like SAM-binding methyltransferase superfamily. RsmB/NOP family.</text>
</comment>
<dbReference type="EMBL" id="PSNW01000005">
    <property type="protein sequence ID" value="PPE73875.1"/>
    <property type="molecule type" value="Genomic_DNA"/>
</dbReference>
<evidence type="ECO:0000256" key="4">
    <source>
        <dbReference type="ARBA" id="ARBA00022884"/>
    </source>
</evidence>
<keyword evidence="2 5" id="KW-0808">Transferase</keyword>
<name>A0A2S5TFX2_9GAMM</name>
<dbReference type="Gene3D" id="3.40.50.150">
    <property type="entry name" value="Vaccinia Virus protein VP39"/>
    <property type="match status" value="1"/>
</dbReference>
<evidence type="ECO:0000256" key="1">
    <source>
        <dbReference type="ARBA" id="ARBA00022603"/>
    </source>
</evidence>
<feature type="binding site" evidence="5">
    <location>
        <position position="312"/>
    </location>
    <ligand>
        <name>S-adenosyl-L-methionine</name>
        <dbReference type="ChEBI" id="CHEBI:59789"/>
    </ligand>
</feature>
<feature type="domain" description="SAM-dependent MTase RsmB/NOP-type" evidence="6">
    <location>
        <begin position="153"/>
        <end position="425"/>
    </location>
</feature>
<organism evidence="7 8">
    <name type="scientific">Solimonas fluminis</name>
    <dbReference type="NCBI Taxonomy" id="2086571"/>
    <lineage>
        <taxon>Bacteria</taxon>
        <taxon>Pseudomonadati</taxon>
        <taxon>Pseudomonadota</taxon>
        <taxon>Gammaproteobacteria</taxon>
        <taxon>Nevskiales</taxon>
        <taxon>Nevskiaceae</taxon>
        <taxon>Solimonas</taxon>
    </lineage>
</organism>
<dbReference type="GO" id="GO:0003723">
    <property type="term" value="F:RNA binding"/>
    <property type="evidence" value="ECO:0007669"/>
    <property type="project" value="UniProtKB-UniRule"/>
</dbReference>
<evidence type="ECO:0000256" key="3">
    <source>
        <dbReference type="ARBA" id="ARBA00022691"/>
    </source>
</evidence>
<dbReference type="PRINTS" id="PR02008">
    <property type="entry name" value="RCMTFAMILY"/>
</dbReference>
<comment type="caution">
    <text evidence="5">Lacks conserved residue(s) required for the propagation of feature annotation.</text>
</comment>
<evidence type="ECO:0000313" key="7">
    <source>
        <dbReference type="EMBL" id="PPE73875.1"/>
    </source>
</evidence>
<sequence>MSLLPDSAVTSAPGLRRAQLLLARQALEAILAAQRPADAILQDLFRDNRQCGSRDRARISELVYGVLRDLRRLQAIAGVQADAGALCALRLLDQGLADAATLEAWGLTASTALARRLAGFDPATLTPAQRDNLPQACHERLVAQYGEDATAALAQALRGQAQVDLRVNRLKATREAARQRLAQEGVKAEPTPRSPLGLRLSARAPLQNLASFREGWVEPQDEGSQLIALLVGARPGDTVVDYCAGAGGKTLALAAQMQDRGELLACDISAARLKKLRPRLQRAGVNSVVGLALPDETALAKFAGRCDAVLVDAPCSATGTWRRNPELRLREPDFAALQALQLRILGDAARLPRAGGRLVYATCSLMAVENDEVVRAFLEQHPEYVREDAGEILRAAGADWQEPELRLLPQRHGTDGFYAVAFRRQGE</sequence>
<dbReference type="AlphaFoldDB" id="A0A2S5TFX2"/>
<dbReference type="InterPro" id="IPR029063">
    <property type="entry name" value="SAM-dependent_MTases_sf"/>
</dbReference>
<dbReference type="CDD" id="cd02440">
    <property type="entry name" value="AdoMet_MTases"/>
    <property type="match status" value="1"/>
</dbReference>
<feature type="binding site" evidence="5">
    <location>
        <position position="267"/>
    </location>
    <ligand>
        <name>S-adenosyl-L-methionine</name>
        <dbReference type="ChEBI" id="CHEBI:59789"/>
    </ligand>
</feature>
<keyword evidence="3 5" id="KW-0949">S-adenosyl-L-methionine</keyword>
<dbReference type="GO" id="GO:0008173">
    <property type="term" value="F:RNA methyltransferase activity"/>
    <property type="evidence" value="ECO:0007669"/>
    <property type="project" value="InterPro"/>
</dbReference>
<dbReference type="OrthoDB" id="9810297at2"/>
<dbReference type="Proteomes" id="UP000238220">
    <property type="component" value="Unassembled WGS sequence"/>
</dbReference>
<keyword evidence="1 5" id="KW-0489">Methyltransferase</keyword>
<dbReference type="PROSITE" id="PS51686">
    <property type="entry name" value="SAM_MT_RSMB_NOP"/>
    <property type="match status" value="1"/>
</dbReference>
<dbReference type="PANTHER" id="PTHR22807">
    <property type="entry name" value="NOP2 YEAST -RELATED NOL1/NOP2/FMU SUN DOMAIN-CONTAINING"/>
    <property type="match status" value="1"/>
</dbReference>
<dbReference type="InterPro" id="IPR001678">
    <property type="entry name" value="MeTrfase_RsmB-F_NOP2_dom"/>
</dbReference>